<evidence type="ECO:0008006" key="6">
    <source>
        <dbReference type="Google" id="ProtNLM"/>
    </source>
</evidence>
<sequence>MVKPPIVGTSFVKSAPPPPIFLNVGPEELLKKEEKEKEEKGMNDEESTSFVKSPPPPPIFLNVGPEFNTHAVEEWIQGALTGPARKTLSISVMRHLCHIGWRIHYYNNVHYLTPPTGGGKNMFTNLLDACIYLKNKEEELVNKEEKEKEEKGINENDEEYKEEQEEKDKTYVYCYLCKNLGGNNNREFFCAKWCLDTYILLRQLIYKSISTNMEDTTWTLVQVDRKRGRENQDPRIASAYGLLVKAFGKRFSNMLDRIVYSTDKFSGFYTACVLKNNQMASVATFRVHTNGYIKIAEVPFVTTARKYRGQHLCNSLMSTLEDILTKLGVNEIILPSVTTKFSMWNEKFGFTLIGEDKEELIFGTGDIDIVNFRDTLLCAKTLNPVK</sequence>
<dbReference type="InterPro" id="IPR054292">
    <property type="entry name" value="DUF7028"/>
</dbReference>
<dbReference type="GO" id="GO:0005634">
    <property type="term" value="C:nucleus"/>
    <property type="evidence" value="ECO:0007669"/>
    <property type="project" value="TreeGrafter"/>
</dbReference>
<feature type="region of interest" description="Disordered" evidence="1">
    <location>
        <begin position="142"/>
        <end position="161"/>
    </location>
</feature>
<feature type="region of interest" description="Disordered" evidence="1">
    <location>
        <begin position="23"/>
        <end position="55"/>
    </location>
</feature>
<feature type="domain" description="Increased DNA methylation 1 C-terminal" evidence="3">
    <location>
        <begin position="253"/>
        <end position="380"/>
    </location>
</feature>
<dbReference type="Gene3D" id="3.40.630.30">
    <property type="match status" value="1"/>
</dbReference>
<dbReference type="InterPro" id="IPR056511">
    <property type="entry name" value="IDM1_C"/>
</dbReference>
<feature type="domain" description="DUF7028" evidence="2">
    <location>
        <begin position="62"/>
        <end position="136"/>
    </location>
</feature>
<name>A0A2Z6MGX7_TRISU</name>
<dbReference type="InterPro" id="IPR016181">
    <property type="entry name" value="Acyl_CoA_acyltransferase"/>
</dbReference>
<dbReference type="AlphaFoldDB" id="A0A2Z6MGX7"/>
<dbReference type="PANTHER" id="PTHR46309">
    <property type="entry name" value="PHD FINGER PROTEIN 12"/>
    <property type="match status" value="1"/>
</dbReference>
<evidence type="ECO:0000259" key="3">
    <source>
        <dbReference type="Pfam" id="PF23209"/>
    </source>
</evidence>
<dbReference type="InterPro" id="IPR042163">
    <property type="entry name" value="PHF12"/>
</dbReference>
<dbReference type="OrthoDB" id="429143at2759"/>
<dbReference type="Pfam" id="PF23209">
    <property type="entry name" value="IDM1_C"/>
    <property type="match status" value="1"/>
</dbReference>
<reference evidence="5" key="1">
    <citation type="journal article" date="2017" name="Front. Plant Sci.">
        <title>Climate Clever Clovers: New Paradigm to Reduce the Environmental Footprint of Ruminants by Breeding Low Methanogenic Forages Utilizing Haplotype Variation.</title>
        <authorList>
            <person name="Kaur P."/>
            <person name="Appels R."/>
            <person name="Bayer P.E."/>
            <person name="Keeble-Gagnere G."/>
            <person name="Wang J."/>
            <person name="Hirakawa H."/>
            <person name="Shirasawa K."/>
            <person name="Vercoe P."/>
            <person name="Stefanova K."/>
            <person name="Durmic Z."/>
            <person name="Nichols P."/>
            <person name="Revell C."/>
            <person name="Isobe S.N."/>
            <person name="Edwards D."/>
            <person name="Erskine W."/>
        </authorList>
    </citation>
    <scope>NUCLEOTIDE SEQUENCE [LARGE SCALE GENOMIC DNA]</scope>
    <source>
        <strain evidence="5">cv. Daliak</strain>
    </source>
</reference>
<evidence type="ECO:0000256" key="1">
    <source>
        <dbReference type="SAM" id="MobiDB-lite"/>
    </source>
</evidence>
<accession>A0A2Z6MGX7</accession>
<feature type="compositionally biased region" description="Basic and acidic residues" evidence="1">
    <location>
        <begin position="28"/>
        <end position="43"/>
    </location>
</feature>
<organism evidence="4 5">
    <name type="scientific">Trifolium subterraneum</name>
    <name type="common">Subterranean clover</name>
    <dbReference type="NCBI Taxonomy" id="3900"/>
    <lineage>
        <taxon>Eukaryota</taxon>
        <taxon>Viridiplantae</taxon>
        <taxon>Streptophyta</taxon>
        <taxon>Embryophyta</taxon>
        <taxon>Tracheophyta</taxon>
        <taxon>Spermatophyta</taxon>
        <taxon>Magnoliopsida</taxon>
        <taxon>eudicotyledons</taxon>
        <taxon>Gunneridae</taxon>
        <taxon>Pentapetalae</taxon>
        <taxon>rosids</taxon>
        <taxon>fabids</taxon>
        <taxon>Fabales</taxon>
        <taxon>Fabaceae</taxon>
        <taxon>Papilionoideae</taxon>
        <taxon>50 kb inversion clade</taxon>
        <taxon>NPAAA clade</taxon>
        <taxon>Hologalegina</taxon>
        <taxon>IRL clade</taxon>
        <taxon>Trifolieae</taxon>
        <taxon>Trifolium</taxon>
    </lineage>
</organism>
<dbReference type="GO" id="GO:0006357">
    <property type="term" value="P:regulation of transcription by RNA polymerase II"/>
    <property type="evidence" value="ECO:0007669"/>
    <property type="project" value="TreeGrafter"/>
</dbReference>
<keyword evidence="5" id="KW-1185">Reference proteome</keyword>
<dbReference type="Pfam" id="PF22970">
    <property type="entry name" value="DUF7028"/>
    <property type="match status" value="1"/>
</dbReference>
<dbReference type="Proteomes" id="UP000242715">
    <property type="component" value="Unassembled WGS sequence"/>
</dbReference>
<gene>
    <name evidence="4" type="ORF">TSUD_315930</name>
</gene>
<dbReference type="GO" id="GO:0003714">
    <property type="term" value="F:transcription corepressor activity"/>
    <property type="evidence" value="ECO:0007669"/>
    <property type="project" value="InterPro"/>
</dbReference>
<evidence type="ECO:0000313" key="4">
    <source>
        <dbReference type="EMBL" id="GAU31168.1"/>
    </source>
</evidence>
<evidence type="ECO:0000259" key="2">
    <source>
        <dbReference type="Pfam" id="PF22970"/>
    </source>
</evidence>
<evidence type="ECO:0000313" key="5">
    <source>
        <dbReference type="Proteomes" id="UP000242715"/>
    </source>
</evidence>
<dbReference type="PANTHER" id="PTHR46309:SF1">
    <property type="entry name" value="PHD FINGER PROTEIN 12"/>
    <property type="match status" value="1"/>
</dbReference>
<protein>
    <recommendedName>
        <fullName evidence="6">N-acetyltransferase domain-containing protein</fullName>
    </recommendedName>
</protein>
<dbReference type="EMBL" id="DF973447">
    <property type="protein sequence ID" value="GAU31168.1"/>
    <property type="molecule type" value="Genomic_DNA"/>
</dbReference>
<proteinExistence type="predicted"/>
<dbReference type="SUPFAM" id="SSF55729">
    <property type="entry name" value="Acyl-CoA N-acyltransferases (Nat)"/>
    <property type="match status" value="1"/>
</dbReference>
<feature type="compositionally biased region" description="Basic and acidic residues" evidence="1">
    <location>
        <begin position="142"/>
        <end position="154"/>
    </location>
</feature>